<evidence type="ECO:0000313" key="2">
    <source>
        <dbReference type="EMBL" id="GFR23424.1"/>
    </source>
</evidence>
<evidence type="ECO:0000256" key="1">
    <source>
        <dbReference type="SAM" id="MobiDB-lite"/>
    </source>
</evidence>
<proteinExistence type="predicted"/>
<organism evidence="2 3">
    <name type="scientific">Trichonephila clavata</name>
    <name type="common">Joro spider</name>
    <name type="synonym">Nephila clavata</name>
    <dbReference type="NCBI Taxonomy" id="2740835"/>
    <lineage>
        <taxon>Eukaryota</taxon>
        <taxon>Metazoa</taxon>
        <taxon>Ecdysozoa</taxon>
        <taxon>Arthropoda</taxon>
        <taxon>Chelicerata</taxon>
        <taxon>Arachnida</taxon>
        <taxon>Araneae</taxon>
        <taxon>Araneomorphae</taxon>
        <taxon>Entelegynae</taxon>
        <taxon>Araneoidea</taxon>
        <taxon>Nephilidae</taxon>
        <taxon>Trichonephila</taxon>
    </lineage>
</organism>
<dbReference type="EMBL" id="BMAO01008435">
    <property type="protein sequence ID" value="GFR23424.1"/>
    <property type="molecule type" value="Genomic_DNA"/>
</dbReference>
<feature type="compositionally biased region" description="Polar residues" evidence="1">
    <location>
        <begin position="9"/>
        <end position="18"/>
    </location>
</feature>
<accession>A0A8X6LXA3</accession>
<name>A0A8X6LXA3_TRICU</name>
<dbReference type="AlphaFoldDB" id="A0A8X6LXA3"/>
<sequence>MDNNAVIPSLQQIQSPSTGDRAARDRHPQPWHGETNERGNECASSTTDSPPCASTCRRETPGRSMPDTPKKHLEHLKLKTILESIKTDKGSKIVISDTENSNPFTIFDVPSFFPLAQQNGNPALCHRVHKAAAISPGSSPGIPRSDIQSASRQWTVDSDGQLGRSHEQLVTRIGRILPADKSQSGSRPHRLFLIFLDVAQRKKKKMLRGPCLGVPRCTWTSTAPSLSYLSIPQGQWERSSCSDRRKRRIPLPMVVMNALIFIT</sequence>
<keyword evidence="3" id="KW-1185">Reference proteome</keyword>
<comment type="caution">
    <text evidence="2">The sequence shown here is derived from an EMBL/GenBank/DDBJ whole genome shotgun (WGS) entry which is preliminary data.</text>
</comment>
<dbReference type="Proteomes" id="UP000887116">
    <property type="component" value="Unassembled WGS sequence"/>
</dbReference>
<protein>
    <submittedName>
        <fullName evidence="2">Uncharacterized protein</fullName>
    </submittedName>
</protein>
<reference evidence="2" key="1">
    <citation type="submission" date="2020-07" db="EMBL/GenBank/DDBJ databases">
        <title>Multicomponent nature underlies the extraordinary mechanical properties of spider dragline silk.</title>
        <authorList>
            <person name="Kono N."/>
            <person name="Nakamura H."/>
            <person name="Mori M."/>
            <person name="Yoshida Y."/>
            <person name="Ohtoshi R."/>
            <person name="Malay A.D."/>
            <person name="Moran D.A.P."/>
            <person name="Tomita M."/>
            <person name="Numata K."/>
            <person name="Arakawa K."/>
        </authorList>
    </citation>
    <scope>NUCLEOTIDE SEQUENCE</scope>
</reference>
<feature type="region of interest" description="Disordered" evidence="1">
    <location>
        <begin position="1"/>
        <end position="72"/>
    </location>
</feature>
<evidence type="ECO:0000313" key="3">
    <source>
        <dbReference type="Proteomes" id="UP000887116"/>
    </source>
</evidence>
<feature type="compositionally biased region" description="Basic and acidic residues" evidence="1">
    <location>
        <begin position="21"/>
        <end position="40"/>
    </location>
</feature>
<gene>
    <name evidence="2" type="ORF">TNCT_487611</name>
</gene>